<comment type="caution">
    <text evidence="1">The sequence shown here is derived from an EMBL/GenBank/DDBJ whole genome shotgun (WGS) entry which is preliminary data.</text>
</comment>
<organism evidence="1 2">
    <name type="scientific">Marinococcus halophilus</name>
    <dbReference type="NCBI Taxonomy" id="1371"/>
    <lineage>
        <taxon>Bacteria</taxon>
        <taxon>Bacillati</taxon>
        <taxon>Bacillota</taxon>
        <taxon>Bacilli</taxon>
        <taxon>Bacillales</taxon>
        <taxon>Bacillaceae</taxon>
        <taxon>Marinococcus</taxon>
    </lineage>
</organism>
<sequence length="267" mass="31894">MFLGFKIEDNINFEDYYDEGKQMYDSNLEEMNKHLDDYLFDGTDVINADEVESDWFPTLLDIDVFLSHSHRDKDKAMGFAGWLNHHFGLKVFIDSCVWNHADDLLMQIDKNYCKFPGTDTYDYQKRNYSTSHVHMMLSIALTKMIDQSEITIFMDTENSTQEISETIDKTVKSPWIYSELVMTDLVRKKIPQREWVKKAQEKPLLEQRDFKIARDVSLYLDKLIPLSKSQLEGWIKEYKQQSRPHWPLDFLYLQYEGIYNIIYKREE</sequence>
<evidence type="ECO:0000313" key="2">
    <source>
        <dbReference type="Proteomes" id="UP000321051"/>
    </source>
</evidence>
<proteinExistence type="predicted"/>
<keyword evidence="2" id="KW-1185">Reference proteome</keyword>
<gene>
    <name evidence="1" type="ORF">MHA01_30190</name>
</gene>
<dbReference type="EMBL" id="BJUN01000029">
    <property type="protein sequence ID" value="GEK60114.1"/>
    <property type="molecule type" value="Genomic_DNA"/>
</dbReference>
<dbReference type="Proteomes" id="UP000321051">
    <property type="component" value="Unassembled WGS sequence"/>
</dbReference>
<evidence type="ECO:0008006" key="3">
    <source>
        <dbReference type="Google" id="ProtNLM"/>
    </source>
</evidence>
<name>A0A510Y9Q5_MARHA</name>
<reference evidence="1 2" key="1">
    <citation type="submission" date="2019-07" db="EMBL/GenBank/DDBJ databases">
        <title>Whole genome shotgun sequence of Marinococcus halophilus NBRC 102359.</title>
        <authorList>
            <person name="Hosoyama A."/>
            <person name="Uohara A."/>
            <person name="Ohji S."/>
            <person name="Ichikawa N."/>
        </authorList>
    </citation>
    <scope>NUCLEOTIDE SEQUENCE [LARGE SCALE GENOMIC DNA]</scope>
    <source>
        <strain evidence="1 2">NBRC 102359</strain>
    </source>
</reference>
<evidence type="ECO:0000313" key="1">
    <source>
        <dbReference type="EMBL" id="GEK60114.1"/>
    </source>
</evidence>
<dbReference type="AlphaFoldDB" id="A0A510Y9Q5"/>
<dbReference type="RefSeq" id="WP_094909070.1">
    <property type="nucleotide sequence ID" value="NZ_BJUN01000029.1"/>
</dbReference>
<protein>
    <recommendedName>
        <fullName evidence="3">TIR domain-containing protein</fullName>
    </recommendedName>
</protein>
<accession>A0A510Y9Q5</accession>